<dbReference type="GO" id="GO:0016987">
    <property type="term" value="F:sigma factor activity"/>
    <property type="evidence" value="ECO:0007669"/>
    <property type="project" value="UniProtKB-KW"/>
</dbReference>
<dbReference type="SUPFAM" id="SSF88946">
    <property type="entry name" value="Sigma2 domain of RNA polymerase sigma factors"/>
    <property type="match status" value="1"/>
</dbReference>
<gene>
    <name evidence="8" type="ORF">A3G50_01140</name>
</gene>
<dbReference type="Proteomes" id="UP000176633">
    <property type="component" value="Unassembled WGS sequence"/>
</dbReference>
<dbReference type="InterPro" id="IPR007627">
    <property type="entry name" value="RNA_pol_sigma70_r2"/>
</dbReference>
<evidence type="ECO:0000259" key="7">
    <source>
        <dbReference type="Pfam" id="PF08281"/>
    </source>
</evidence>
<accession>A0A1F6C248</accession>
<evidence type="ECO:0000256" key="3">
    <source>
        <dbReference type="ARBA" id="ARBA00023082"/>
    </source>
</evidence>
<feature type="domain" description="RNA polymerase sigma factor 70 region 4 type 2" evidence="7">
    <location>
        <begin position="117"/>
        <end position="165"/>
    </location>
</feature>
<evidence type="ECO:0000256" key="1">
    <source>
        <dbReference type="ARBA" id="ARBA00010641"/>
    </source>
</evidence>
<dbReference type="Pfam" id="PF04542">
    <property type="entry name" value="Sigma70_r2"/>
    <property type="match status" value="1"/>
</dbReference>
<dbReference type="InterPro" id="IPR039425">
    <property type="entry name" value="RNA_pol_sigma-70-like"/>
</dbReference>
<name>A0A1F6C248_9BACT</name>
<keyword evidence="2" id="KW-0805">Transcription regulation</keyword>
<evidence type="ECO:0000256" key="4">
    <source>
        <dbReference type="ARBA" id="ARBA00023125"/>
    </source>
</evidence>
<comment type="similarity">
    <text evidence="1">Belongs to the sigma-70 factor family. ECF subfamily.</text>
</comment>
<dbReference type="Gene3D" id="1.10.10.10">
    <property type="entry name" value="Winged helix-like DNA-binding domain superfamily/Winged helix DNA-binding domain"/>
    <property type="match status" value="1"/>
</dbReference>
<dbReference type="InterPro" id="IPR013325">
    <property type="entry name" value="RNA_pol_sigma_r2"/>
</dbReference>
<proteinExistence type="inferred from homology"/>
<dbReference type="Pfam" id="PF08281">
    <property type="entry name" value="Sigma70_r4_2"/>
    <property type="match status" value="1"/>
</dbReference>
<dbReference type="InterPro" id="IPR013324">
    <property type="entry name" value="RNA_pol_sigma_r3/r4-like"/>
</dbReference>
<organism evidence="8 9">
    <name type="scientific">Candidatus Jorgensenbacteria bacterium RIFCSPLOWO2_12_FULL_42_11</name>
    <dbReference type="NCBI Taxonomy" id="1798473"/>
    <lineage>
        <taxon>Bacteria</taxon>
        <taxon>Candidatus Joergenseniibacteriota</taxon>
    </lineage>
</organism>
<dbReference type="InterPro" id="IPR036388">
    <property type="entry name" value="WH-like_DNA-bd_sf"/>
</dbReference>
<comment type="caution">
    <text evidence="8">The sequence shown here is derived from an EMBL/GenBank/DDBJ whole genome shotgun (WGS) entry which is preliminary data.</text>
</comment>
<dbReference type="EMBL" id="MFKM01000019">
    <property type="protein sequence ID" value="OGG43240.1"/>
    <property type="molecule type" value="Genomic_DNA"/>
</dbReference>
<dbReference type="GO" id="GO:0006352">
    <property type="term" value="P:DNA-templated transcription initiation"/>
    <property type="evidence" value="ECO:0007669"/>
    <property type="project" value="InterPro"/>
</dbReference>
<keyword evidence="5" id="KW-0804">Transcription</keyword>
<dbReference type="GO" id="GO:0003677">
    <property type="term" value="F:DNA binding"/>
    <property type="evidence" value="ECO:0007669"/>
    <property type="project" value="UniProtKB-KW"/>
</dbReference>
<dbReference type="NCBIfam" id="TIGR02937">
    <property type="entry name" value="sigma70-ECF"/>
    <property type="match status" value="1"/>
</dbReference>
<evidence type="ECO:0000256" key="5">
    <source>
        <dbReference type="ARBA" id="ARBA00023163"/>
    </source>
</evidence>
<evidence type="ECO:0000313" key="8">
    <source>
        <dbReference type="EMBL" id="OGG43240.1"/>
    </source>
</evidence>
<evidence type="ECO:0000259" key="6">
    <source>
        <dbReference type="Pfam" id="PF04542"/>
    </source>
</evidence>
<evidence type="ECO:0000256" key="2">
    <source>
        <dbReference type="ARBA" id="ARBA00023015"/>
    </source>
</evidence>
<sequence length="184" mass="21127">MNGEEYLVKKAINRDSEAFGSLYDHYLPAIYRFILLKTGNKVTTEDLAHQVFLSAWQNIENYQAKGFPFSSWLYRIANNAVIDYYRTDKKHLSLDNIEEAAAGNNLEEKIDQRFELNLVRTAIKELPDEQQTIIIMKFVEDLTNKEIAAALGKSEGAVKTAQHRSIQNIKKIVNGKYNQKIKEA</sequence>
<dbReference type="AlphaFoldDB" id="A0A1F6C248"/>
<keyword evidence="4" id="KW-0238">DNA-binding</keyword>
<dbReference type="InterPro" id="IPR014284">
    <property type="entry name" value="RNA_pol_sigma-70_dom"/>
</dbReference>
<evidence type="ECO:0000313" key="9">
    <source>
        <dbReference type="Proteomes" id="UP000176633"/>
    </source>
</evidence>
<dbReference type="PANTHER" id="PTHR43133">
    <property type="entry name" value="RNA POLYMERASE ECF-TYPE SIGMA FACTO"/>
    <property type="match status" value="1"/>
</dbReference>
<dbReference type="PANTHER" id="PTHR43133:SF52">
    <property type="entry name" value="ECF RNA POLYMERASE SIGMA FACTOR SIGL"/>
    <property type="match status" value="1"/>
</dbReference>
<feature type="domain" description="RNA polymerase sigma-70 region 2" evidence="6">
    <location>
        <begin position="22"/>
        <end position="89"/>
    </location>
</feature>
<dbReference type="InterPro" id="IPR013249">
    <property type="entry name" value="RNA_pol_sigma70_r4_t2"/>
</dbReference>
<dbReference type="CDD" id="cd06171">
    <property type="entry name" value="Sigma70_r4"/>
    <property type="match status" value="1"/>
</dbReference>
<dbReference type="SUPFAM" id="SSF88659">
    <property type="entry name" value="Sigma3 and sigma4 domains of RNA polymerase sigma factors"/>
    <property type="match status" value="1"/>
</dbReference>
<keyword evidence="3" id="KW-0731">Sigma factor</keyword>
<dbReference type="STRING" id="1798473.A3G50_01140"/>
<protein>
    <submittedName>
        <fullName evidence="8">Uncharacterized protein</fullName>
    </submittedName>
</protein>
<reference evidence="8 9" key="1">
    <citation type="journal article" date="2016" name="Nat. Commun.">
        <title>Thousands of microbial genomes shed light on interconnected biogeochemical processes in an aquifer system.</title>
        <authorList>
            <person name="Anantharaman K."/>
            <person name="Brown C.T."/>
            <person name="Hug L.A."/>
            <person name="Sharon I."/>
            <person name="Castelle C.J."/>
            <person name="Probst A.J."/>
            <person name="Thomas B.C."/>
            <person name="Singh A."/>
            <person name="Wilkins M.J."/>
            <person name="Karaoz U."/>
            <person name="Brodie E.L."/>
            <person name="Williams K.H."/>
            <person name="Hubbard S.S."/>
            <person name="Banfield J.F."/>
        </authorList>
    </citation>
    <scope>NUCLEOTIDE SEQUENCE [LARGE SCALE GENOMIC DNA]</scope>
</reference>
<dbReference type="Gene3D" id="1.10.1740.10">
    <property type="match status" value="1"/>
</dbReference>